<name>A0A6J4N194_9ACTN</name>
<protein>
    <submittedName>
        <fullName evidence="2">Uncharacterized protein</fullName>
    </submittedName>
</protein>
<evidence type="ECO:0000256" key="1">
    <source>
        <dbReference type="SAM" id="MobiDB-lite"/>
    </source>
</evidence>
<feature type="region of interest" description="Disordered" evidence="1">
    <location>
        <begin position="55"/>
        <end position="88"/>
    </location>
</feature>
<dbReference type="EMBL" id="CADCUL010000090">
    <property type="protein sequence ID" value="CAA9371618.1"/>
    <property type="molecule type" value="Genomic_DNA"/>
</dbReference>
<feature type="non-terminal residue" evidence="2">
    <location>
        <position position="1"/>
    </location>
</feature>
<proteinExistence type="predicted"/>
<feature type="compositionally biased region" description="Basic residues" evidence="1">
    <location>
        <begin position="28"/>
        <end position="43"/>
    </location>
</feature>
<gene>
    <name evidence="2" type="ORF">AVDCRST_MAG21-854</name>
</gene>
<sequence length="115" mass="12219">VDRAHRRRGCQAARPRPGSTGPQPRARGSGRPRHRWPHVHGHERRPALLAADCSAGGGVDGGEQRRCRAGGGAGRHRGPNGRRHRCGGGQGALWCRDSHPPCLARGRRAGLGADV</sequence>
<feature type="compositionally biased region" description="Basic residues" evidence="1">
    <location>
        <begin position="74"/>
        <end position="86"/>
    </location>
</feature>
<dbReference type="AlphaFoldDB" id="A0A6J4N194"/>
<accession>A0A6J4N194</accession>
<feature type="non-terminal residue" evidence="2">
    <location>
        <position position="115"/>
    </location>
</feature>
<evidence type="ECO:0000313" key="2">
    <source>
        <dbReference type="EMBL" id="CAA9371618.1"/>
    </source>
</evidence>
<organism evidence="2">
    <name type="scientific">uncultured Nocardioidaceae bacterium</name>
    <dbReference type="NCBI Taxonomy" id="253824"/>
    <lineage>
        <taxon>Bacteria</taxon>
        <taxon>Bacillati</taxon>
        <taxon>Actinomycetota</taxon>
        <taxon>Actinomycetes</taxon>
        <taxon>Propionibacteriales</taxon>
        <taxon>Nocardioidaceae</taxon>
        <taxon>environmental samples</taxon>
    </lineage>
</organism>
<feature type="region of interest" description="Disordered" evidence="1">
    <location>
        <begin position="1"/>
        <end position="43"/>
    </location>
</feature>
<reference evidence="2" key="1">
    <citation type="submission" date="2020-02" db="EMBL/GenBank/DDBJ databases">
        <authorList>
            <person name="Meier V. D."/>
        </authorList>
    </citation>
    <scope>NUCLEOTIDE SEQUENCE</scope>
    <source>
        <strain evidence="2">AVDCRST_MAG21</strain>
    </source>
</reference>